<feature type="region of interest" description="Disordered" evidence="5">
    <location>
        <begin position="315"/>
        <end position="357"/>
    </location>
</feature>
<evidence type="ECO:0000256" key="4">
    <source>
        <dbReference type="RuleBase" id="RU003744"/>
    </source>
</evidence>
<dbReference type="PATRIC" id="fig|1125712.3.peg.1481"/>
<evidence type="ECO:0000259" key="6">
    <source>
        <dbReference type="SMART" id="SM00062"/>
    </source>
</evidence>
<organism evidence="7 8">
    <name type="scientific">Olsenella profusa F0195</name>
    <dbReference type="NCBI Taxonomy" id="1125712"/>
    <lineage>
        <taxon>Bacteria</taxon>
        <taxon>Bacillati</taxon>
        <taxon>Actinomycetota</taxon>
        <taxon>Coriobacteriia</taxon>
        <taxon>Coriobacteriales</taxon>
        <taxon>Atopobiaceae</taxon>
        <taxon>Olsenella</taxon>
    </lineage>
</organism>
<evidence type="ECO:0000256" key="2">
    <source>
        <dbReference type="ARBA" id="ARBA00010333"/>
    </source>
</evidence>
<dbReference type="STRING" id="1125712.HMPREF1316_1766"/>
<keyword evidence="8" id="KW-1185">Reference proteome</keyword>
<reference evidence="7 8" key="1">
    <citation type="submission" date="2013-08" db="EMBL/GenBank/DDBJ databases">
        <authorList>
            <person name="Durkin A.S."/>
            <person name="Haft D.R."/>
            <person name="McCorrison J."/>
            <person name="Torralba M."/>
            <person name="Gillis M."/>
            <person name="Haft D.H."/>
            <person name="Methe B."/>
            <person name="Sutton G."/>
            <person name="Nelson K.E."/>
        </authorList>
    </citation>
    <scope>NUCLEOTIDE SEQUENCE [LARGE SCALE GENOMIC DNA]</scope>
    <source>
        <strain evidence="7 8">F0195</strain>
    </source>
</reference>
<comment type="similarity">
    <text evidence="2 4">Belongs to the bacterial solute-binding protein 3 family.</text>
</comment>
<dbReference type="Proteomes" id="UP000016638">
    <property type="component" value="Unassembled WGS sequence"/>
</dbReference>
<evidence type="ECO:0000256" key="5">
    <source>
        <dbReference type="SAM" id="MobiDB-lite"/>
    </source>
</evidence>
<dbReference type="PANTHER" id="PTHR35936:SF17">
    <property type="entry name" value="ARGININE-BINDING EXTRACELLULAR PROTEIN ARTP"/>
    <property type="match status" value="1"/>
</dbReference>
<keyword evidence="3" id="KW-0732">Signal</keyword>
<dbReference type="GO" id="GO:0030313">
    <property type="term" value="C:cell envelope"/>
    <property type="evidence" value="ECO:0007669"/>
    <property type="project" value="UniProtKB-SubCell"/>
</dbReference>
<evidence type="ECO:0000256" key="1">
    <source>
        <dbReference type="ARBA" id="ARBA00004196"/>
    </source>
</evidence>
<dbReference type="OrthoDB" id="3181937at2"/>
<dbReference type="SUPFAM" id="SSF53850">
    <property type="entry name" value="Periplasmic binding protein-like II"/>
    <property type="match status" value="1"/>
</dbReference>
<evidence type="ECO:0000313" key="8">
    <source>
        <dbReference type="Proteomes" id="UP000016638"/>
    </source>
</evidence>
<dbReference type="EMBL" id="AWEZ01000050">
    <property type="protein sequence ID" value="ERL07900.1"/>
    <property type="molecule type" value="Genomic_DNA"/>
</dbReference>
<comment type="caution">
    <text evidence="7">The sequence shown here is derived from an EMBL/GenBank/DDBJ whole genome shotgun (WGS) entry which is preliminary data.</text>
</comment>
<name>U2TN95_9ACTN</name>
<comment type="subcellular location">
    <subcellularLocation>
        <location evidence="1">Cell envelope</location>
    </subcellularLocation>
</comment>
<dbReference type="PANTHER" id="PTHR35936">
    <property type="entry name" value="MEMBRANE-BOUND LYTIC MUREIN TRANSGLYCOSYLASE F"/>
    <property type="match status" value="1"/>
</dbReference>
<accession>U2TN95</accession>
<proteinExistence type="inferred from homology"/>
<gene>
    <name evidence="7" type="ORF">HMPREF1316_1766</name>
</gene>
<dbReference type="RefSeq" id="WP_021726410.1">
    <property type="nucleotide sequence ID" value="NZ_AWEZ01000050.1"/>
</dbReference>
<dbReference type="Gene3D" id="3.40.190.10">
    <property type="entry name" value="Periplasmic binding protein-like II"/>
    <property type="match status" value="2"/>
</dbReference>
<dbReference type="PROSITE" id="PS01039">
    <property type="entry name" value="SBP_BACTERIAL_3"/>
    <property type="match status" value="1"/>
</dbReference>
<protein>
    <submittedName>
        <fullName evidence="7">ABC transporter, substrate-binding protein, family 3</fullName>
    </submittedName>
</protein>
<dbReference type="InterPro" id="IPR001638">
    <property type="entry name" value="Solute-binding_3/MltF_N"/>
</dbReference>
<dbReference type="eggNOG" id="COG0834">
    <property type="taxonomic scope" value="Bacteria"/>
</dbReference>
<sequence>MGITVTSIGMRGRTCVGALALVGALVVGGCGAQGLSGAMRSTPSVDQALATLASEHAQSVPDGALVTAGTLTVGINTKVETVPLYFANADGAISGLDVDLASALAEQMGLKVSFVSVSDPAAALGVTCDVVMNYSGTDAAGTVAPAGTDVTTACSYAETAPALFGKKLSGTLSGSDLTGKRVGVQAGSKSASALERTSLSLQSTGYNNLNDAFSALEGGDVDYVLCEAYPGAYLAQSHADVAMGGILGEPTPKGIAVLGTNADLRQGVSDAFSALRESGAYDLVRAHWVGSLPNLGAADQVKGVPTKGTPEAAANAAGALAGGQSASASTGTMGANEGASSAGNAGDGSTAGANAVS</sequence>
<feature type="domain" description="Solute-binding protein family 3/N-terminal" evidence="6">
    <location>
        <begin position="70"/>
        <end position="292"/>
    </location>
</feature>
<evidence type="ECO:0000313" key="7">
    <source>
        <dbReference type="EMBL" id="ERL07900.1"/>
    </source>
</evidence>
<dbReference type="Pfam" id="PF00497">
    <property type="entry name" value="SBP_bac_3"/>
    <property type="match status" value="1"/>
</dbReference>
<dbReference type="SMART" id="SM00062">
    <property type="entry name" value="PBPb"/>
    <property type="match status" value="1"/>
</dbReference>
<evidence type="ECO:0000256" key="3">
    <source>
        <dbReference type="ARBA" id="ARBA00022729"/>
    </source>
</evidence>
<dbReference type="InterPro" id="IPR018313">
    <property type="entry name" value="SBP_3_CS"/>
</dbReference>
<dbReference type="AlphaFoldDB" id="U2TN95"/>